<dbReference type="InterPro" id="IPR036291">
    <property type="entry name" value="NAD(P)-bd_dom_sf"/>
</dbReference>
<dbReference type="InterPro" id="IPR038770">
    <property type="entry name" value="Na+/solute_symporter_sf"/>
</dbReference>
<dbReference type="Pfam" id="PF00999">
    <property type="entry name" value="Na_H_Exchanger"/>
    <property type="match status" value="1"/>
</dbReference>
<dbReference type="AlphaFoldDB" id="A0A839UN58"/>
<evidence type="ECO:0000313" key="12">
    <source>
        <dbReference type="EMBL" id="MBB3167980.1"/>
    </source>
</evidence>
<proteinExistence type="inferred from homology"/>
<evidence type="ECO:0000256" key="9">
    <source>
        <dbReference type="SAM" id="Phobius"/>
    </source>
</evidence>
<dbReference type="EMBL" id="JACHXZ010000002">
    <property type="protein sequence ID" value="MBB3167980.1"/>
    <property type="molecule type" value="Genomic_DNA"/>
</dbReference>
<dbReference type="GO" id="GO:0015297">
    <property type="term" value="F:antiporter activity"/>
    <property type="evidence" value="ECO:0007669"/>
    <property type="project" value="UniProtKB-KW"/>
</dbReference>
<feature type="domain" description="RCK N-terminal" evidence="11">
    <location>
        <begin position="387"/>
        <end position="502"/>
    </location>
</feature>
<keyword evidence="5 9" id="KW-0812">Transmembrane</keyword>
<evidence type="ECO:0000256" key="8">
    <source>
        <dbReference type="ARBA" id="ARBA00023136"/>
    </source>
</evidence>
<evidence type="ECO:0000256" key="2">
    <source>
        <dbReference type="ARBA" id="ARBA00005551"/>
    </source>
</evidence>
<accession>A0A839UN58</accession>
<evidence type="ECO:0000259" key="10">
    <source>
        <dbReference type="Pfam" id="PF00999"/>
    </source>
</evidence>
<dbReference type="GO" id="GO:0016020">
    <property type="term" value="C:membrane"/>
    <property type="evidence" value="ECO:0007669"/>
    <property type="project" value="UniProtKB-SubCell"/>
</dbReference>
<dbReference type="InterPro" id="IPR006153">
    <property type="entry name" value="Cation/H_exchanger_TM"/>
</dbReference>
<evidence type="ECO:0000256" key="6">
    <source>
        <dbReference type="ARBA" id="ARBA00022989"/>
    </source>
</evidence>
<gene>
    <name evidence="12" type="ORF">FHS30_001164</name>
</gene>
<dbReference type="PANTHER" id="PTHR42751:SF1">
    <property type="entry name" value="CATION_PROTON ANTIPORTER YBAL-RELATED"/>
    <property type="match status" value="1"/>
</dbReference>
<evidence type="ECO:0000313" key="13">
    <source>
        <dbReference type="Proteomes" id="UP000559987"/>
    </source>
</evidence>
<evidence type="ECO:0000256" key="7">
    <source>
        <dbReference type="ARBA" id="ARBA00023065"/>
    </source>
</evidence>
<sequence>MDSLVILAAFAFGFAARQIGQPPLVGYLIAGFTLGHLGVESNTTIEVIANTGIALMLFIIGLKLDIRSLLKPEIYRSTVEHGVVFGGLTALMIMFVGALGLPLVSDITWTQAALIAFALSFSSTVCAVAMLEERGEFRVRHGQLAVGILIVQDIIAVLFLTVSTGKIPTLFALLLPLLFFARPLFSYLLKASGHDEVLILSGIILTFLGSSLFELVGMKADLGALVFGMLLSGDKKSGELAKSMISFKDIFLIGFFLNIGLSASPSLEMLGIALLLCLLLPLKGLGFLLILSRYKMRVRTALLAGLALTQYSEFGLIVAALALQLGWLSEDWLATLAIAVSISFVLSTLINGRSHTIYSRFKNSLKRIEQDLATDDAPQCPARNVDVLIVGMGRVGSGAYDTIASQYNLKVCGVDTDKKKIASHTSCGRKVIYGDAEDADFWEGLSATQYKLVMFTMPSLSEMVDAVHQLRTAGYTGKVAAVAKYDDERNAMINAGADVVFNYYAQAGAGFAEHTLSNVMDILPEKPASLGG</sequence>
<feature type="transmembrane region" description="Helical" evidence="9">
    <location>
        <begin position="167"/>
        <end position="185"/>
    </location>
</feature>
<comment type="caution">
    <text evidence="12">The sequence shown here is derived from an EMBL/GenBank/DDBJ whole genome shotgun (WGS) entry which is preliminary data.</text>
</comment>
<dbReference type="PANTHER" id="PTHR42751">
    <property type="entry name" value="SODIUM/HYDROGEN EXCHANGER FAMILY/TRKA DOMAIN PROTEIN"/>
    <property type="match status" value="1"/>
</dbReference>
<dbReference type="Gene3D" id="1.20.1530.20">
    <property type="match status" value="1"/>
</dbReference>
<comment type="similarity">
    <text evidence="2">Belongs to the monovalent cation:proton antiporter 2 (CPA2) transporter (TC 2.A.37) family.</text>
</comment>
<dbReference type="RefSeq" id="WP_183909292.1">
    <property type="nucleotide sequence ID" value="NZ_JACHXZ010000002.1"/>
</dbReference>
<dbReference type="InterPro" id="IPR003148">
    <property type="entry name" value="RCK_N"/>
</dbReference>
<keyword evidence="7" id="KW-0406">Ion transport</keyword>
<keyword evidence="6 9" id="KW-1133">Transmembrane helix</keyword>
<dbReference type="GO" id="GO:0006813">
    <property type="term" value="P:potassium ion transport"/>
    <property type="evidence" value="ECO:0007669"/>
    <property type="project" value="InterPro"/>
</dbReference>
<reference evidence="12 13" key="1">
    <citation type="submission" date="2020-08" db="EMBL/GenBank/DDBJ databases">
        <title>Genomic Encyclopedia of Type Strains, Phase III (KMG-III): the genomes of soil and plant-associated and newly described type strains.</title>
        <authorList>
            <person name="Whitman W."/>
        </authorList>
    </citation>
    <scope>NUCLEOTIDE SEQUENCE [LARGE SCALE GENOMIC DNA]</scope>
    <source>
        <strain evidence="12 13">CECT 8571</strain>
    </source>
</reference>
<feature type="transmembrane region" description="Helical" evidence="9">
    <location>
        <begin position="197"/>
        <end position="216"/>
    </location>
</feature>
<comment type="subcellular location">
    <subcellularLocation>
        <location evidence="1">Membrane</location>
        <topology evidence="1">Multi-pass membrane protein</topology>
    </subcellularLocation>
</comment>
<keyword evidence="13" id="KW-1185">Reference proteome</keyword>
<evidence type="ECO:0000256" key="5">
    <source>
        <dbReference type="ARBA" id="ARBA00022692"/>
    </source>
</evidence>
<dbReference type="Gene3D" id="3.40.50.720">
    <property type="entry name" value="NAD(P)-binding Rossmann-like Domain"/>
    <property type="match status" value="1"/>
</dbReference>
<evidence type="ECO:0000259" key="11">
    <source>
        <dbReference type="Pfam" id="PF02254"/>
    </source>
</evidence>
<protein>
    <submittedName>
        <fullName evidence="12">Putative Kef-type K+ transport protein</fullName>
    </submittedName>
</protein>
<feature type="transmembrane region" description="Helical" evidence="9">
    <location>
        <begin position="109"/>
        <end position="131"/>
    </location>
</feature>
<dbReference type="SUPFAM" id="SSF51735">
    <property type="entry name" value="NAD(P)-binding Rossmann-fold domains"/>
    <property type="match status" value="1"/>
</dbReference>
<dbReference type="GO" id="GO:1902600">
    <property type="term" value="P:proton transmembrane transport"/>
    <property type="evidence" value="ECO:0007669"/>
    <property type="project" value="InterPro"/>
</dbReference>
<keyword evidence="4" id="KW-0050">Antiport</keyword>
<feature type="transmembrane region" description="Helical" evidence="9">
    <location>
        <begin position="44"/>
        <end position="62"/>
    </location>
</feature>
<dbReference type="Pfam" id="PF02254">
    <property type="entry name" value="TrkA_N"/>
    <property type="match status" value="1"/>
</dbReference>
<keyword evidence="8 9" id="KW-0472">Membrane</keyword>
<feature type="domain" description="Cation/H+ exchanger transmembrane" evidence="10">
    <location>
        <begin position="7"/>
        <end position="348"/>
    </location>
</feature>
<feature type="transmembrane region" description="Helical" evidence="9">
    <location>
        <begin position="269"/>
        <end position="291"/>
    </location>
</feature>
<feature type="transmembrane region" description="Helical" evidence="9">
    <location>
        <begin position="143"/>
        <end position="161"/>
    </location>
</feature>
<keyword evidence="3" id="KW-0813">Transport</keyword>
<evidence type="ECO:0000256" key="4">
    <source>
        <dbReference type="ARBA" id="ARBA00022449"/>
    </source>
</evidence>
<evidence type="ECO:0000256" key="1">
    <source>
        <dbReference type="ARBA" id="ARBA00004141"/>
    </source>
</evidence>
<name>A0A839UN58_9GAMM</name>
<dbReference type="Proteomes" id="UP000559987">
    <property type="component" value="Unassembled WGS sequence"/>
</dbReference>
<evidence type="ECO:0000256" key="3">
    <source>
        <dbReference type="ARBA" id="ARBA00022448"/>
    </source>
</evidence>
<feature type="transmembrane region" description="Helical" evidence="9">
    <location>
        <begin position="332"/>
        <end position="352"/>
    </location>
</feature>
<organism evidence="12 13">
    <name type="scientific">Simiduia aestuariiviva</name>
    <dbReference type="NCBI Taxonomy" id="1510459"/>
    <lineage>
        <taxon>Bacteria</taxon>
        <taxon>Pseudomonadati</taxon>
        <taxon>Pseudomonadota</taxon>
        <taxon>Gammaproteobacteria</taxon>
        <taxon>Cellvibrionales</taxon>
        <taxon>Cellvibrionaceae</taxon>
        <taxon>Simiduia</taxon>
    </lineage>
</organism>
<feature type="transmembrane region" description="Helical" evidence="9">
    <location>
        <begin position="303"/>
        <end position="326"/>
    </location>
</feature>
<feature type="transmembrane region" description="Helical" evidence="9">
    <location>
        <begin position="83"/>
        <end position="103"/>
    </location>
</feature>